<comment type="caution">
    <text evidence="1">The sequence shown here is derived from an EMBL/GenBank/DDBJ whole genome shotgun (WGS) entry which is preliminary data.</text>
</comment>
<dbReference type="Proteomes" id="UP001055811">
    <property type="component" value="Linkage Group LG09"/>
</dbReference>
<proteinExistence type="predicted"/>
<reference evidence="2" key="1">
    <citation type="journal article" date="2022" name="Mol. Ecol. Resour.">
        <title>The genomes of chicory, endive, great burdock and yacon provide insights into Asteraceae palaeo-polyploidization history and plant inulin production.</title>
        <authorList>
            <person name="Fan W."/>
            <person name="Wang S."/>
            <person name="Wang H."/>
            <person name="Wang A."/>
            <person name="Jiang F."/>
            <person name="Liu H."/>
            <person name="Zhao H."/>
            <person name="Xu D."/>
            <person name="Zhang Y."/>
        </authorList>
    </citation>
    <scope>NUCLEOTIDE SEQUENCE [LARGE SCALE GENOMIC DNA]</scope>
    <source>
        <strain evidence="2">cv. Punajuju</strain>
    </source>
</reference>
<gene>
    <name evidence="1" type="ORF">L2E82_49345</name>
</gene>
<dbReference type="EMBL" id="CM042017">
    <property type="protein sequence ID" value="KAI3691127.1"/>
    <property type="molecule type" value="Genomic_DNA"/>
</dbReference>
<organism evidence="1 2">
    <name type="scientific">Cichorium intybus</name>
    <name type="common">Chicory</name>
    <dbReference type="NCBI Taxonomy" id="13427"/>
    <lineage>
        <taxon>Eukaryota</taxon>
        <taxon>Viridiplantae</taxon>
        <taxon>Streptophyta</taxon>
        <taxon>Embryophyta</taxon>
        <taxon>Tracheophyta</taxon>
        <taxon>Spermatophyta</taxon>
        <taxon>Magnoliopsida</taxon>
        <taxon>eudicotyledons</taxon>
        <taxon>Gunneridae</taxon>
        <taxon>Pentapetalae</taxon>
        <taxon>asterids</taxon>
        <taxon>campanulids</taxon>
        <taxon>Asterales</taxon>
        <taxon>Asteraceae</taxon>
        <taxon>Cichorioideae</taxon>
        <taxon>Cichorieae</taxon>
        <taxon>Cichoriinae</taxon>
        <taxon>Cichorium</taxon>
    </lineage>
</organism>
<evidence type="ECO:0000313" key="2">
    <source>
        <dbReference type="Proteomes" id="UP001055811"/>
    </source>
</evidence>
<sequence length="148" mass="16352">METSSSASGSGCKDEDKDSEIPITIVNVLWGVGIAVALWIRKTCRNSLIFTKNLTTLCYHPHLSVHNSPADNPLRPPKNALPLSSEFQTENHIFRLNTCIKEKNTCVGYVVVPLLQRHFQFRVVVGVSTTDIGVCSLLRSSATFLLKP</sequence>
<accession>A0ACB8Z021</accession>
<reference evidence="1 2" key="2">
    <citation type="journal article" date="2022" name="Mol. Ecol. Resour.">
        <title>The genomes of chicory, endive, great burdock and yacon provide insights into Asteraceae paleo-polyploidization history and plant inulin production.</title>
        <authorList>
            <person name="Fan W."/>
            <person name="Wang S."/>
            <person name="Wang H."/>
            <person name="Wang A."/>
            <person name="Jiang F."/>
            <person name="Liu H."/>
            <person name="Zhao H."/>
            <person name="Xu D."/>
            <person name="Zhang Y."/>
        </authorList>
    </citation>
    <scope>NUCLEOTIDE SEQUENCE [LARGE SCALE GENOMIC DNA]</scope>
    <source>
        <strain evidence="2">cv. Punajuju</strain>
        <tissue evidence="1">Leaves</tissue>
    </source>
</reference>
<protein>
    <submittedName>
        <fullName evidence="1">Uncharacterized protein</fullName>
    </submittedName>
</protein>
<keyword evidence="2" id="KW-1185">Reference proteome</keyword>
<name>A0ACB8Z021_CICIN</name>
<evidence type="ECO:0000313" key="1">
    <source>
        <dbReference type="EMBL" id="KAI3691127.1"/>
    </source>
</evidence>